<organism evidence="1 2">
    <name type="scientific">Panagrolaimus sp. JU765</name>
    <dbReference type="NCBI Taxonomy" id="591449"/>
    <lineage>
        <taxon>Eukaryota</taxon>
        <taxon>Metazoa</taxon>
        <taxon>Ecdysozoa</taxon>
        <taxon>Nematoda</taxon>
        <taxon>Chromadorea</taxon>
        <taxon>Rhabditida</taxon>
        <taxon>Tylenchina</taxon>
        <taxon>Panagrolaimomorpha</taxon>
        <taxon>Panagrolaimoidea</taxon>
        <taxon>Panagrolaimidae</taxon>
        <taxon>Panagrolaimus</taxon>
    </lineage>
</organism>
<protein>
    <submittedName>
        <fullName evidence="2">Alpha/beta hydrolase fold-3 domain-containing protein</fullName>
    </submittedName>
</protein>
<evidence type="ECO:0000313" key="2">
    <source>
        <dbReference type="WBParaSite" id="JU765_v2.g20108.t1"/>
    </source>
</evidence>
<sequence length="418" mass="47893">MLGASVDSFSSWIFSFLSSFLLEMDKIKIPFPMIIPRFYITEGRITQFVGFGARILDFFGDRIEYLFGPRVWLVVVRIVVGLPFLYAIPAPYWCKKESVVISGVDCLLYTPISSLKKSDGLLVFIHGGGWCFGKPQHFESIFFSLVNKLGIQILAIDYKLAPEKVFPFQLDECEKVVKSVHDEDFDFLPIDKSKIVLMGDSAGGNLAAVTAQRLLRQGLSHYIACQVLIYPITNLTDFQTPSYQYYERKYRSTAIIQPRIFVTLMMFYLGIYPKWGRSVDVLLNKHISRDVKKLEFYQKTVDHKLIPPEFRRGDFYDHPEHPEPNPELVEEFEPFILNPEVNPLLAKDLEGLPEALIATCGFDILRDDGVLYVKKLESHGVPVQWKHYNAVHGILAVPVSKHRRVMMADLVAFLKNKI</sequence>
<dbReference type="Proteomes" id="UP000887576">
    <property type="component" value="Unplaced"/>
</dbReference>
<name>A0AC34QX52_9BILA</name>
<evidence type="ECO:0000313" key="1">
    <source>
        <dbReference type="Proteomes" id="UP000887576"/>
    </source>
</evidence>
<accession>A0AC34QX52</accession>
<dbReference type="WBParaSite" id="JU765_v2.g20108.t1">
    <property type="protein sequence ID" value="JU765_v2.g20108.t1"/>
    <property type="gene ID" value="JU765_v2.g20108"/>
</dbReference>
<proteinExistence type="predicted"/>
<reference evidence="2" key="1">
    <citation type="submission" date="2022-11" db="UniProtKB">
        <authorList>
            <consortium name="WormBaseParasite"/>
        </authorList>
    </citation>
    <scope>IDENTIFICATION</scope>
</reference>